<evidence type="ECO:0000313" key="2">
    <source>
        <dbReference type="EMBL" id="KKM77054.1"/>
    </source>
</evidence>
<sequence length="80" mass="8596">MPKYRVKPGRSHTGFKVVDGVRVRHKFGSGEVVELTENSAMAFADCFDLVEEPKKRSGDEKKSGGKKGGGKKKASAKAAT</sequence>
<protein>
    <submittedName>
        <fullName evidence="2">Uncharacterized protein</fullName>
    </submittedName>
</protein>
<proteinExistence type="predicted"/>
<dbReference type="EMBL" id="LAZR01008706">
    <property type="protein sequence ID" value="KKM77054.1"/>
    <property type="molecule type" value="Genomic_DNA"/>
</dbReference>
<organism evidence="2">
    <name type="scientific">marine sediment metagenome</name>
    <dbReference type="NCBI Taxonomy" id="412755"/>
    <lineage>
        <taxon>unclassified sequences</taxon>
        <taxon>metagenomes</taxon>
        <taxon>ecological metagenomes</taxon>
    </lineage>
</organism>
<evidence type="ECO:0000256" key="1">
    <source>
        <dbReference type="SAM" id="MobiDB-lite"/>
    </source>
</evidence>
<accession>A0A0F9K4L4</accession>
<name>A0A0F9K4L4_9ZZZZ</name>
<comment type="caution">
    <text evidence="2">The sequence shown here is derived from an EMBL/GenBank/DDBJ whole genome shotgun (WGS) entry which is preliminary data.</text>
</comment>
<feature type="region of interest" description="Disordered" evidence="1">
    <location>
        <begin position="54"/>
        <end position="80"/>
    </location>
</feature>
<dbReference type="AlphaFoldDB" id="A0A0F9K4L4"/>
<feature type="compositionally biased region" description="Basic residues" evidence="1">
    <location>
        <begin position="64"/>
        <end position="80"/>
    </location>
</feature>
<feature type="compositionally biased region" description="Basic and acidic residues" evidence="1">
    <location>
        <begin position="54"/>
        <end position="63"/>
    </location>
</feature>
<gene>
    <name evidence="2" type="ORF">LCGC14_1373990</name>
</gene>
<reference evidence="2" key="1">
    <citation type="journal article" date="2015" name="Nature">
        <title>Complex archaea that bridge the gap between prokaryotes and eukaryotes.</title>
        <authorList>
            <person name="Spang A."/>
            <person name="Saw J.H."/>
            <person name="Jorgensen S.L."/>
            <person name="Zaremba-Niedzwiedzka K."/>
            <person name="Martijn J."/>
            <person name="Lind A.E."/>
            <person name="van Eijk R."/>
            <person name="Schleper C."/>
            <person name="Guy L."/>
            <person name="Ettema T.J."/>
        </authorList>
    </citation>
    <scope>NUCLEOTIDE SEQUENCE</scope>
</reference>